<reference evidence="2 3" key="1">
    <citation type="submission" date="2023-11" db="EMBL/GenBank/DDBJ databases">
        <title>Actinomadura monticuli sp. nov., isolated from volcanic ash.</title>
        <authorList>
            <person name="Lee S.D."/>
            <person name="Yang H."/>
            <person name="Kim I.S."/>
        </authorList>
    </citation>
    <scope>NUCLEOTIDE SEQUENCE [LARGE SCALE GENOMIC DNA]</scope>
    <source>
        <strain evidence="2 3">DLS-62</strain>
    </source>
</reference>
<protein>
    <recommendedName>
        <fullName evidence="4">DUF4190 domain-containing protein</fullName>
    </recommendedName>
</protein>
<evidence type="ECO:0008006" key="4">
    <source>
        <dbReference type="Google" id="ProtNLM"/>
    </source>
</evidence>
<evidence type="ECO:0000313" key="2">
    <source>
        <dbReference type="EMBL" id="MFA1543427.1"/>
    </source>
</evidence>
<keyword evidence="1" id="KW-0812">Transmembrane</keyword>
<accession>A0ABV4QJS4</accession>
<proteinExistence type="predicted"/>
<name>A0ABV4QJS4_9ACTN</name>
<organism evidence="2 3">
    <name type="scientific">Actinomadura monticuli</name>
    <dbReference type="NCBI Taxonomy" id="3097367"/>
    <lineage>
        <taxon>Bacteria</taxon>
        <taxon>Bacillati</taxon>
        <taxon>Actinomycetota</taxon>
        <taxon>Actinomycetes</taxon>
        <taxon>Streptosporangiales</taxon>
        <taxon>Thermomonosporaceae</taxon>
        <taxon>Actinomadura</taxon>
    </lineage>
</organism>
<feature type="transmembrane region" description="Helical" evidence="1">
    <location>
        <begin position="101"/>
        <end position="126"/>
    </location>
</feature>
<keyword evidence="1" id="KW-0472">Membrane</keyword>
<evidence type="ECO:0000256" key="1">
    <source>
        <dbReference type="SAM" id="Phobius"/>
    </source>
</evidence>
<feature type="transmembrane region" description="Helical" evidence="1">
    <location>
        <begin position="66"/>
        <end position="89"/>
    </location>
</feature>
<keyword evidence="1" id="KW-1133">Transmembrane helix</keyword>
<sequence length="140" mass="14112">MSGYGGTPPGWQDPYGGQNPYGGQGWSGTPYSGGQPPGYPYGYGPPGVPVRPTSNASTTACLVCNIASVLLCCGILGIPGAIVSAIAMGRVQSDPESARKLTIAGWVLFGLSILCGIVIGIIYIIVLVNADSGYDSGSGV</sequence>
<dbReference type="RefSeq" id="WP_371953926.1">
    <property type="nucleotide sequence ID" value="NZ_JAXCEI010000018.1"/>
</dbReference>
<evidence type="ECO:0000313" key="3">
    <source>
        <dbReference type="Proteomes" id="UP001569963"/>
    </source>
</evidence>
<dbReference type="Proteomes" id="UP001569963">
    <property type="component" value="Unassembled WGS sequence"/>
</dbReference>
<keyword evidence="3" id="KW-1185">Reference proteome</keyword>
<gene>
    <name evidence="2" type="ORF">SM611_31245</name>
</gene>
<dbReference type="EMBL" id="JAXCEI010000018">
    <property type="protein sequence ID" value="MFA1543427.1"/>
    <property type="molecule type" value="Genomic_DNA"/>
</dbReference>
<comment type="caution">
    <text evidence="2">The sequence shown here is derived from an EMBL/GenBank/DDBJ whole genome shotgun (WGS) entry which is preliminary data.</text>
</comment>